<protein>
    <submittedName>
        <fullName evidence="1">Uncharacterized protein</fullName>
    </submittedName>
</protein>
<accession>A0A3M7SD10</accession>
<keyword evidence="2" id="KW-1185">Reference proteome</keyword>
<organism evidence="1 2">
    <name type="scientific">Brachionus plicatilis</name>
    <name type="common">Marine rotifer</name>
    <name type="synonym">Brachionus muelleri</name>
    <dbReference type="NCBI Taxonomy" id="10195"/>
    <lineage>
        <taxon>Eukaryota</taxon>
        <taxon>Metazoa</taxon>
        <taxon>Spiralia</taxon>
        <taxon>Gnathifera</taxon>
        <taxon>Rotifera</taxon>
        <taxon>Eurotatoria</taxon>
        <taxon>Monogononta</taxon>
        <taxon>Pseudotrocha</taxon>
        <taxon>Ploima</taxon>
        <taxon>Brachionidae</taxon>
        <taxon>Brachionus</taxon>
    </lineage>
</organism>
<name>A0A3M7SD10_BRAPC</name>
<proteinExistence type="predicted"/>
<comment type="caution">
    <text evidence="1">The sequence shown here is derived from an EMBL/GenBank/DDBJ whole genome shotgun (WGS) entry which is preliminary data.</text>
</comment>
<dbReference type="Proteomes" id="UP000276133">
    <property type="component" value="Unassembled WGS sequence"/>
</dbReference>
<evidence type="ECO:0000313" key="1">
    <source>
        <dbReference type="EMBL" id="RNA33686.1"/>
    </source>
</evidence>
<gene>
    <name evidence="1" type="ORF">BpHYR1_035520</name>
</gene>
<reference evidence="1 2" key="1">
    <citation type="journal article" date="2018" name="Sci. Rep.">
        <title>Genomic signatures of local adaptation to the degree of environmental predictability in rotifers.</title>
        <authorList>
            <person name="Franch-Gras L."/>
            <person name="Hahn C."/>
            <person name="Garcia-Roger E.M."/>
            <person name="Carmona M.J."/>
            <person name="Serra M."/>
            <person name="Gomez A."/>
        </authorList>
    </citation>
    <scope>NUCLEOTIDE SEQUENCE [LARGE SCALE GENOMIC DNA]</scope>
    <source>
        <strain evidence="1">HYR1</strain>
    </source>
</reference>
<dbReference type="AlphaFoldDB" id="A0A3M7SD10"/>
<evidence type="ECO:0000313" key="2">
    <source>
        <dbReference type="Proteomes" id="UP000276133"/>
    </source>
</evidence>
<sequence length="78" mass="9235">MTVSKVIHVYGQFTNLNFVMDCMKIHYAFYPNQIARLCSTIFLAINDHDLSKSQLFYRKIVSYTKGMTHFILTYFIQN</sequence>
<dbReference type="EMBL" id="REGN01001599">
    <property type="protein sequence ID" value="RNA33686.1"/>
    <property type="molecule type" value="Genomic_DNA"/>
</dbReference>